<feature type="signal peptide" evidence="1">
    <location>
        <begin position="1"/>
        <end position="28"/>
    </location>
</feature>
<keyword evidence="3" id="KW-1185">Reference proteome</keyword>
<protein>
    <recommendedName>
        <fullName evidence="4">Secreted protein</fullName>
    </recommendedName>
</protein>
<sequence length="66" mass="7258">MTRGGRGHGRWAGVELQLLLFGWRFVCRHSAGCCSLRGREVPIGGLPPRIRHQLIVLYAASDLSAT</sequence>
<evidence type="ECO:0008006" key="4">
    <source>
        <dbReference type="Google" id="ProtNLM"/>
    </source>
</evidence>
<evidence type="ECO:0000313" key="2">
    <source>
        <dbReference type="EMBL" id="KAJ1160272.1"/>
    </source>
</evidence>
<keyword evidence="1" id="KW-0732">Signal</keyword>
<evidence type="ECO:0000256" key="1">
    <source>
        <dbReference type="SAM" id="SignalP"/>
    </source>
</evidence>
<organism evidence="2 3">
    <name type="scientific">Pleurodeles waltl</name>
    <name type="common">Iberian ribbed newt</name>
    <dbReference type="NCBI Taxonomy" id="8319"/>
    <lineage>
        <taxon>Eukaryota</taxon>
        <taxon>Metazoa</taxon>
        <taxon>Chordata</taxon>
        <taxon>Craniata</taxon>
        <taxon>Vertebrata</taxon>
        <taxon>Euteleostomi</taxon>
        <taxon>Amphibia</taxon>
        <taxon>Batrachia</taxon>
        <taxon>Caudata</taxon>
        <taxon>Salamandroidea</taxon>
        <taxon>Salamandridae</taxon>
        <taxon>Pleurodelinae</taxon>
        <taxon>Pleurodeles</taxon>
    </lineage>
</organism>
<dbReference type="Proteomes" id="UP001066276">
    <property type="component" value="Chromosome 4_2"/>
</dbReference>
<evidence type="ECO:0000313" key="3">
    <source>
        <dbReference type="Proteomes" id="UP001066276"/>
    </source>
</evidence>
<gene>
    <name evidence="2" type="ORF">NDU88_000774</name>
</gene>
<dbReference type="AlphaFoldDB" id="A0AAV7S6M6"/>
<proteinExistence type="predicted"/>
<reference evidence="2" key="1">
    <citation type="journal article" date="2022" name="bioRxiv">
        <title>Sequencing and chromosome-scale assembly of the giantPleurodeles waltlgenome.</title>
        <authorList>
            <person name="Brown T."/>
            <person name="Elewa A."/>
            <person name="Iarovenko S."/>
            <person name="Subramanian E."/>
            <person name="Araus A.J."/>
            <person name="Petzold A."/>
            <person name="Susuki M."/>
            <person name="Suzuki K.-i.T."/>
            <person name="Hayashi T."/>
            <person name="Toyoda A."/>
            <person name="Oliveira C."/>
            <person name="Osipova E."/>
            <person name="Leigh N.D."/>
            <person name="Simon A."/>
            <person name="Yun M.H."/>
        </authorList>
    </citation>
    <scope>NUCLEOTIDE SEQUENCE</scope>
    <source>
        <strain evidence="2">20211129_DDA</strain>
        <tissue evidence="2">Liver</tissue>
    </source>
</reference>
<name>A0AAV7S6M6_PLEWA</name>
<dbReference type="EMBL" id="JANPWB010000008">
    <property type="protein sequence ID" value="KAJ1160272.1"/>
    <property type="molecule type" value="Genomic_DNA"/>
</dbReference>
<feature type="chain" id="PRO_5043473812" description="Secreted protein" evidence="1">
    <location>
        <begin position="29"/>
        <end position="66"/>
    </location>
</feature>
<comment type="caution">
    <text evidence="2">The sequence shown here is derived from an EMBL/GenBank/DDBJ whole genome shotgun (WGS) entry which is preliminary data.</text>
</comment>
<accession>A0AAV7S6M6</accession>